<dbReference type="CDD" id="cd00130">
    <property type="entry name" value="PAS"/>
    <property type="match status" value="1"/>
</dbReference>
<dbReference type="PROSITE" id="PS50111">
    <property type="entry name" value="CHEMOTAXIS_TRANSDUC_2"/>
    <property type="match status" value="1"/>
</dbReference>
<dbReference type="InterPro" id="IPR013655">
    <property type="entry name" value="PAS_fold_3"/>
</dbReference>
<dbReference type="CDD" id="cd11386">
    <property type="entry name" value="MCP_signal"/>
    <property type="match status" value="1"/>
</dbReference>
<proteinExistence type="predicted"/>
<evidence type="ECO:0000259" key="5">
    <source>
        <dbReference type="PROSITE" id="PS50111"/>
    </source>
</evidence>
<dbReference type="InterPro" id="IPR004089">
    <property type="entry name" value="MCPsignal_dom"/>
</dbReference>
<dbReference type="Proteomes" id="UP001477278">
    <property type="component" value="Unassembled WGS sequence"/>
</dbReference>
<accession>A0ABV0FQG9</accession>
<dbReference type="NCBIfam" id="TIGR00229">
    <property type="entry name" value="sensory_box"/>
    <property type="match status" value="1"/>
</dbReference>
<dbReference type="SMART" id="SM00283">
    <property type="entry name" value="MA"/>
    <property type="match status" value="1"/>
</dbReference>
<dbReference type="RefSeq" id="WP_347689928.1">
    <property type="nucleotide sequence ID" value="NZ_JBDPZN010000002.1"/>
</dbReference>
<name>A0ABV0FQG9_9GAMM</name>
<evidence type="ECO:0000259" key="6">
    <source>
        <dbReference type="PROSITE" id="PS50112"/>
    </source>
</evidence>
<feature type="transmembrane region" description="Helical" evidence="4">
    <location>
        <begin position="169"/>
        <end position="188"/>
    </location>
</feature>
<dbReference type="EMBL" id="JBDPZN010000002">
    <property type="protein sequence ID" value="MEO3682171.1"/>
    <property type="molecule type" value="Genomic_DNA"/>
</dbReference>
<keyword evidence="2 3" id="KW-0807">Transducer</keyword>
<dbReference type="PANTHER" id="PTHR32089">
    <property type="entry name" value="METHYL-ACCEPTING CHEMOTAXIS PROTEIN MCPB"/>
    <property type="match status" value="1"/>
</dbReference>
<feature type="domain" description="PAS" evidence="6">
    <location>
        <begin position="18"/>
        <end position="53"/>
    </location>
</feature>
<evidence type="ECO:0000313" key="7">
    <source>
        <dbReference type="EMBL" id="MEO3682171.1"/>
    </source>
</evidence>
<feature type="transmembrane region" description="Helical" evidence="4">
    <location>
        <begin position="144"/>
        <end position="163"/>
    </location>
</feature>
<dbReference type="InterPro" id="IPR035965">
    <property type="entry name" value="PAS-like_dom_sf"/>
</dbReference>
<keyword evidence="4" id="KW-0472">Membrane</keyword>
<feature type="domain" description="Methyl-accepting transducer" evidence="5">
    <location>
        <begin position="243"/>
        <end position="479"/>
    </location>
</feature>
<evidence type="ECO:0000256" key="1">
    <source>
        <dbReference type="ARBA" id="ARBA00004370"/>
    </source>
</evidence>
<evidence type="ECO:0000256" key="4">
    <source>
        <dbReference type="SAM" id="Phobius"/>
    </source>
</evidence>
<dbReference type="Pfam" id="PF08447">
    <property type="entry name" value="PAS_3"/>
    <property type="match status" value="1"/>
</dbReference>
<organism evidence="7 8">
    <name type="scientific">Shewanella vesiculosa</name>
    <dbReference type="NCBI Taxonomy" id="518738"/>
    <lineage>
        <taxon>Bacteria</taxon>
        <taxon>Pseudomonadati</taxon>
        <taxon>Pseudomonadota</taxon>
        <taxon>Gammaproteobacteria</taxon>
        <taxon>Alteromonadales</taxon>
        <taxon>Shewanellaceae</taxon>
        <taxon>Shewanella</taxon>
    </lineage>
</organism>
<keyword evidence="4" id="KW-1133">Transmembrane helix</keyword>
<dbReference type="InterPro" id="IPR000014">
    <property type="entry name" value="PAS"/>
</dbReference>
<dbReference type="PANTHER" id="PTHR32089:SF112">
    <property type="entry name" value="LYSOZYME-LIKE PROTEIN-RELATED"/>
    <property type="match status" value="1"/>
</dbReference>
<comment type="caution">
    <text evidence="7">The sequence shown here is derived from an EMBL/GenBank/DDBJ whole genome shotgun (WGS) entry which is preliminary data.</text>
</comment>
<sequence>MSKEQTFSPSEILLSTTDLNSYIKYANKSFCDISGFSLDEMMGKPHNMVRHPDMPKAAFKDMWSYIQAGNSWMGPVKNKCENGDYYWVNAFVTPIKDKTGKTFEYQSVRTYLDSDVKHRADSVYGKIAAGKPFKQISFSKDSTLWVQIIFIILMALSLSSLFFANSSLWFTLPNLAVSLCGIIIFSSWRTKYSRVVKTAKAVFDNPLMSFIYSGNNDATGIIELALKMRKAELSAVVGRVSDDSEKVTALAQDSSYCGEDVKNILNRQTSETNQVATAVNQMSLTIQEVARIVSRAAQSSQQGLNSSNKGQEIVTQTVAAIEELSKQLSNVDHSIDRLVKGTKSIEAVLSEISSIADQTNLLALNAAIEAARAGEQGRGFAVVADEVRALAMRSQQSTNEIGQLLGELRGESILAIKAMNSSNEQSEKCVALANATGDSFENITNVVSAIAGLNTQISTAIEEQSVVSEQISRSVVAISDMAKHSEQQSIKSVSMSKELLIRLSDQYNLIIQFKD</sequence>
<protein>
    <submittedName>
        <fullName evidence="7">PAS domain-containing methyl-accepting chemotaxis protein</fullName>
    </submittedName>
</protein>
<evidence type="ECO:0000313" key="8">
    <source>
        <dbReference type="Proteomes" id="UP001477278"/>
    </source>
</evidence>
<dbReference type="Gene3D" id="3.30.450.20">
    <property type="entry name" value="PAS domain"/>
    <property type="match status" value="1"/>
</dbReference>
<dbReference type="PROSITE" id="PS50112">
    <property type="entry name" value="PAS"/>
    <property type="match status" value="1"/>
</dbReference>
<comment type="subcellular location">
    <subcellularLocation>
        <location evidence="1">Membrane</location>
    </subcellularLocation>
</comment>
<evidence type="ECO:0000256" key="2">
    <source>
        <dbReference type="ARBA" id="ARBA00023224"/>
    </source>
</evidence>
<dbReference type="Pfam" id="PF00015">
    <property type="entry name" value="MCPsignal"/>
    <property type="match status" value="1"/>
</dbReference>
<gene>
    <name evidence="7" type="ORF">ABHN84_07665</name>
</gene>
<dbReference type="SUPFAM" id="SSF58104">
    <property type="entry name" value="Methyl-accepting chemotaxis protein (MCP) signaling domain"/>
    <property type="match status" value="1"/>
</dbReference>
<dbReference type="SUPFAM" id="SSF55785">
    <property type="entry name" value="PYP-like sensor domain (PAS domain)"/>
    <property type="match status" value="1"/>
</dbReference>
<keyword evidence="8" id="KW-1185">Reference proteome</keyword>
<dbReference type="Gene3D" id="1.10.287.950">
    <property type="entry name" value="Methyl-accepting chemotaxis protein"/>
    <property type="match status" value="1"/>
</dbReference>
<reference evidence="7 8" key="1">
    <citation type="submission" date="2024-05" db="EMBL/GenBank/DDBJ databases">
        <title>Genome sequencing of Marine Estuary Bacteria, Shewanella vesiculosa and S. baltica, and Pseudomonas syringae.</title>
        <authorList>
            <person name="Gurung A."/>
            <person name="Maclea K.S."/>
        </authorList>
    </citation>
    <scope>NUCLEOTIDE SEQUENCE [LARGE SCALE GENOMIC DNA]</scope>
    <source>
        <strain evidence="7 8">1A</strain>
    </source>
</reference>
<evidence type="ECO:0000256" key="3">
    <source>
        <dbReference type="PROSITE-ProRule" id="PRU00284"/>
    </source>
</evidence>
<keyword evidence="4" id="KW-0812">Transmembrane</keyword>